<protein>
    <submittedName>
        <fullName evidence="2">Uncharacterized protein</fullName>
    </submittedName>
</protein>
<comment type="caution">
    <text evidence="2">The sequence shown here is derived from an EMBL/GenBank/DDBJ whole genome shotgun (WGS) entry which is preliminary data.</text>
</comment>
<dbReference type="EMBL" id="LAZR01000220">
    <property type="protein sequence ID" value="KKN81097.1"/>
    <property type="molecule type" value="Genomic_DNA"/>
</dbReference>
<keyword evidence="1" id="KW-0472">Membrane</keyword>
<sequence length="88" mass="9595">MNAADRMKALGASLEAMLEAATDHVLNERKMSANDLLELSKRLRTESVQYARDSEEQLVLMLAAAGSSVLLMRIFAASEQENKGGPTQ</sequence>
<name>A0A0F9U1B4_9ZZZZ</name>
<keyword evidence="1" id="KW-0812">Transmembrane</keyword>
<dbReference type="AlphaFoldDB" id="A0A0F9U1B4"/>
<proteinExistence type="predicted"/>
<gene>
    <name evidence="2" type="ORF">LCGC14_0323160</name>
</gene>
<organism evidence="2">
    <name type="scientific">marine sediment metagenome</name>
    <dbReference type="NCBI Taxonomy" id="412755"/>
    <lineage>
        <taxon>unclassified sequences</taxon>
        <taxon>metagenomes</taxon>
        <taxon>ecological metagenomes</taxon>
    </lineage>
</organism>
<accession>A0A0F9U1B4</accession>
<feature type="transmembrane region" description="Helical" evidence="1">
    <location>
        <begin position="58"/>
        <end position="76"/>
    </location>
</feature>
<reference evidence="2" key="1">
    <citation type="journal article" date="2015" name="Nature">
        <title>Complex archaea that bridge the gap between prokaryotes and eukaryotes.</title>
        <authorList>
            <person name="Spang A."/>
            <person name="Saw J.H."/>
            <person name="Jorgensen S.L."/>
            <person name="Zaremba-Niedzwiedzka K."/>
            <person name="Martijn J."/>
            <person name="Lind A.E."/>
            <person name="van Eijk R."/>
            <person name="Schleper C."/>
            <person name="Guy L."/>
            <person name="Ettema T.J."/>
        </authorList>
    </citation>
    <scope>NUCLEOTIDE SEQUENCE</scope>
</reference>
<keyword evidence="1" id="KW-1133">Transmembrane helix</keyword>
<evidence type="ECO:0000256" key="1">
    <source>
        <dbReference type="SAM" id="Phobius"/>
    </source>
</evidence>
<evidence type="ECO:0000313" key="2">
    <source>
        <dbReference type="EMBL" id="KKN81097.1"/>
    </source>
</evidence>